<dbReference type="Proteomes" id="UP001144978">
    <property type="component" value="Unassembled WGS sequence"/>
</dbReference>
<dbReference type="EMBL" id="JANSHE010007545">
    <property type="protein sequence ID" value="KAJ2958995.1"/>
    <property type="molecule type" value="Genomic_DNA"/>
</dbReference>
<evidence type="ECO:0000313" key="1">
    <source>
        <dbReference type="EMBL" id="KAJ2958995.1"/>
    </source>
</evidence>
<proteinExistence type="predicted"/>
<sequence>MMDPARLADQAVDLNLKLMRWRILPALDLDKVASTRCLLLGAGTLGCYVARTLMGWGVRTITFVDSARVSFFQPAQGSLRSREAQEDLSPGVVRRSAVQLVKGLTVPAETQPGHNLSIPIARPPHPARERGADERGRRALEALVDAHDAIFLLMDSRESRWLPTVLGAAKGKMVLNAALGFDTFLVMRHGAREPDARGQRLGCYYCNDIVAPTDDARPDVHGDAAGLGAHRGVDRGRAAGVDVAASRGVRFLSLAASESALTRLC</sequence>
<name>A0ACC1MD71_9APHY</name>
<keyword evidence="2" id="KW-1185">Reference proteome</keyword>
<protein>
    <submittedName>
        <fullName evidence="1">Uncharacterized protein</fullName>
    </submittedName>
</protein>
<comment type="caution">
    <text evidence="1">The sequence shown here is derived from an EMBL/GenBank/DDBJ whole genome shotgun (WGS) entry which is preliminary data.</text>
</comment>
<gene>
    <name evidence="1" type="ORF">NUW54_g14503</name>
</gene>
<evidence type="ECO:0000313" key="2">
    <source>
        <dbReference type="Proteomes" id="UP001144978"/>
    </source>
</evidence>
<reference evidence="1" key="1">
    <citation type="submission" date="2022-08" db="EMBL/GenBank/DDBJ databases">
        <title>Genome Sequence of Pycnoporus sanguineus.</title>
        <authorList>
            <person name="Buettner E."/>
        </authorList>
    </citation>
    <scope>NUCLEOTIDE SEQUENCE</scope>
    <source>
        <strain evidence="1">CG-C14</strain>
    </source>
</reference>
<organism evidence="1 2">
    <name type="scientific">Trametes sanguinea</name>
    <dbReference type="NCBI Taxonomy" id="158606"/>
    <lineage>
        <taxon>Eukaryota</taxon>
        <taxon>Fungi</taxon>
        <taxon>Dikarya</taxon>
        <taxon>Basidiomycota</taxon>
        <taxon>Agaricomycotina</taxon>
        <taxon>Agaricomycetes</taxon>
        <taxon>Polyporales</taxon>
        <taxon>Polyporaceae</taxon>
        <taxon>Trametes</taxon>
    </lineage>
</organism>
<accession>A0ACC1MD71</accession>